<name>A0ACB9CYU9_CICIN</name>
<evidence type="ECO:0000313" key="1">
    <source>
        <dbReference type="EMBL" id="KAI3739494.1"/>
    </source>
</evidence>
<sequence length="82" mass="9246">MESTRDTDDERSVSRKKAKGTTGKVVSNSEIDIDSFFTHLLNSFNLSEVDTLRQTDSDKELVDRVIMVYKESMSEKASDSGH</sequence>
<organism evidence="1 2">
    <name type="scientific">Cichorium intybus</name>
    <name type="common">Chicory</name>
    <dbReference type="NCBI Taxonomy" id="13427"/>
    <lineage>
        <taxon>Eukaryota</taxon>
        <taxon>Viridiplantae</taxon>
        <taxon>Streptophyta</taxon>
        <taxon>Embryophyta</taxon>
        <taxon>Tracheophyta</taxon>
        <taxon>Spermatophyta</taxon>
        <taxon>Magnoliopsida</taxon>
        <taxon>eudicotyledons</taxon>
        <taxon>Gunneridae</taxon>
        <taxon>Pentapetalae</taxon>
        <taxon>asterids</taxon>
        <taxon>campanulids</taxon>
        <taxon>Asterales</taxon>
        <taxon>Asteraceae</taxon>
        <taxon>Cichorioideae</taxon>
        <taxon>Cichorieae</taxon>
        <taxon>Cichoriinae</taxon>
        <taxon>Cichorium</taxon>
    </lineage>
</organism>
<comment type="caution">
    <text evidence="1">The sequence shown here is derived from an EMBL/GenBank/DDBJ whole genome shotgun (WGS) entry which is preliminary data.</text>
</comment>
<reference evidence="2" key="1">
    <citation type="journal article" date="2022" name="Mol. Ecol. Resour.">
        <title>The genomes of chicory, endive, great burdock and yacon provide insights into Asteraceae palaeo-polyploidization history and plant inulin production.</title>
        <authorList>
            <person name="Fan W."/>
            <person name="Wang S."/>
            <person name="Wang H."/>
            <person name="Wang A."/>
            <person name="Jiang F."/>
            <person name="Liu H."/>
            <person name="Zhao H."/>
            <person name="Xu D."/>
            <person name="Zhang Y."/>
        </authorList>
    </citation>
    <scope>NUCLEOTIDE SEQUENCE [LARGE SCALE GENOMIC DNA]</scope>
    <source>
        <strain evidence="2">cv. Punajuju</strain>
    </source>
</reference>
<proteinExistence type="predicted"/>
<keyword evidence="2" id="KW-1185">Reference proteome</keyword>
<reference evidence="1 2" key="2">
    <citation type="journal article" date="2022" name="Mol. Ecol. Resour.">
        <title>The genomes of chicory, endive, great burdock and yacon provide insights into Asteraceae paleo-polyploidization history and plant inulin production.</title>
        <authorList>
            <person name="Fan W."/>
            <person name="Wang S."/>
            <person name="Wang H."/>
            <person name="Wang A."/>
            <person name="Jiang F."/>
            <person name="Liu H."/>
            <person name="Zhao H."/>
            <person name="Xu D."/>
            <person name="Zhang Y."/>
        </authorList>
    </citation>
    <scope>NUCLEOTIDE SEQUENCE [LARGE SCALE GENOMIC DNA]</scope>
    <source>
        <strain evidence="2">cv. Punajuju</strain>
        <tissue evidence="1">Leaves</tissue>
    </source>
</reference>
<protein>
    <submittedName>
        <fullName evidence="1">Uncharacterized protein</fullName>
    </submittedName>
</protein>
<accession>A0ACB9CYU9</accession>
<dbReference type="EMBL" id="CM042013">
    <property type="protein sequence ID" value="KAI3739494.1"/>
    <property type="molecule type" value="Genomic_DNA"/>
</dbReference>
<dbReference type="Proteomes" id="UP001055811">
    <property type="component" value="Linkage Group LG05"/>
</dbReference>
<gene>
    <name evidence="1" type="ORF">L2E82_29900</name>
</gene>
<evidence type="ECO:0000313" key="2">
    <source>
        <dbReference type="Proteomes" id="UP001055811"/>
    </source>
</evidence>